<dbReference type="AlphaFoldDB" id="A0A2T0UUU0"/>
<gene>
    <name evidence="2" type="ORF">B0I28_1019</name>
</gene>
<comment type="caution">
    <text evidence="2">The sequence shown here is derived from an EMBL/GenBank/DDBJ whole genome shotgun (WGS) entry which is preliminary data.</text>
</comment>
<evidence type="ECO:0000313" key="3">
    <source>
        <dbReference type="Proteomes" id="UP000238176"/>
    </source>
</evidence>
<dbReference type="EMBL" id="PVTJ01000001">
    <property type="protein sequence ID" value="PRY61686.1"/>
    <property type="molecule type" value="Genomic_DNA"/>
</dbReference>
<organism evidence="2 3">
    <name type="scientific">Glycomyces artemisiae</name>
    <dbReference type="NCBI Taxonomy" id="1076443"/>
    <lineage>
        <taxon>Bacteria</taxon>
        <taxon>Bacillati</taxon>
        <taxon>Actinomycetota</taxon>
        <taxon>Actinomycetes</taxon>
        <taxon>Glycomycetales</taxon>
        <taxon>Glycomycetaceae</taxon>
        <taxon>Glycomyces</taxon>
    </lineage>
</organism>
<feature type="chain" id="PRO_5038423870" description="Lipoprotein" evidence="1">
    <location>
        <begin position="23"/>
        <end position="211"/>
    </location>
</feature>
<feature type="signal peptide" evidence="1">
    <location>
        <begin position="1"/>
        <end position="22"/>
    </location>
</feature>
<accession>A0A2T0UUU0</accession>
<keyword evidence="3" id="KW-1185">Reference proteome</keyword>
<keyword evidence="1" id="KW-0732">Signal</keyword>
<sequence>MIVQNPLRRCAAFGAAALLALAAGCSGGAGGEETASEDQAALTELSERLVDGEGHAYTAEYLLEGSDDALLVAVDPEAGTAAVVVGDRPSLWAGEDDADLAVWLGQELDGLLPTDDDVASWLAAAAADAAASAEFTDTTLAGELADCVDVQGAAEAPVGSFEVCVTTVGVIASITAKVGDDAFGAKLVNYHDGVDAAWLDGITGQASTSNQ</sequence>
<proteinExistence type="predicted"/>
<evidence type="ECO:0008006" key="4">
    <source>
        <dbReference type="Google" id="ProtNLM"/>
    </source>
</evidence>
<evidence type="ECO:0000256" key="1">
    <source>
        <dbReference type="SAM" id="SignalP"/>
    </source>
</evidence>
<protein>
    <recommendedName>
        <fullName evidence="4">Lipoprotein</fullName>
    </recommendedName>
</protein>
<reference evidence="2 3" key="1">
    <citation type="submission" date="2018-03" db="EMBL/GenBank/DDBJ databases">
        <title>Genomic Encyclopedia of Type Strains, Phase III (KMG-III): the genomes of soil and plant-associated and newly described type strains.</title>
        <authorList>
            <person name="Whitman W."/>
        </authorList>
    </citation>
    <scope>NUCLEOTIDE SEQUENCE [LARGE SCALE GENOMIC DNA]</scope>
    <source>
        <strain evidence="2 3">CGMCC 4.7067</strain>
    </source>
</reference>
<dbReference type="Proteomes" id="UP000238176">
    <property type="component" value="Unassembled WGS sequence"/>
</dbReference>
<name>A0A2T0UUU0_9ACTN</name>
<evidence type="ECO:0000313" key="2">
    <source>
        <dbReference type="EMBL" id="PRY61686.1"/>
    </source>
</evidence>